<feature type="coiled-coil region" evidence="1">
    <location>
        <begin position="3"/>
        <end position="37"/>
    </location>
</feature>
<evidence type="ECO:0000256" key="1">
    <source>
        <dbReference type="SAM" id="Coils"/>
    </source>
</evidence>
<keyword evidence="3" id="KW-1185">Reference proteome</keyword>
<gene>
    <name evidence="2" type="ORF">H839_10633</name>
</gene>
<protein>
    <recommendedName>
        <fullName evidence="4">DUF5082 domain-containing protein</fullName>
    </recommendedName>
</protein>
<evidence type="ECO:0000313" key="3">
    <source>
        <dbReference type="Proteomes" id="UP000023566"/>
    </source>
</evidence>
<organism evidence="2 3">
    <name type="scientific">Parageobacillus genomosp. 1</name>
    <dbReference type="NCBI Taxonomy" id="1295642"/>
    <lineage>
        <taxon>Bacteria</taxon>
        <taxon>Bacillati</taxon>
        <taxon>Bacillota</taxon>
        <taxon>Bacilli</taxon>
        <taxon>Bacillales</taxon>
        <taxon>Anoxybacillaceae</taxon>
        <taxon>Parageobacillus</taxon>
    </lineage>
</organism>
<reference evidence="2 3" key="1">
    <citation type="journal article" date="2014" name="Appl. Microbiol. Biotechnol.">
        <title>Transformable facultative thermophile Geobacillus stearothermophilus NUB3621 as a host strain for metabolic engineering.</title>
        <authorList>
            <person name="Blanchard K."/>
            <person name="Robic S."/>
            <person name="Matsumura I."/>
        </authorList>
    </citation>
    <scope>NUCLEOTIDE SEQUENCE [LARGE SCALE GENOMIC DNA]</scope>
    <source>
        <strain evidence="2 3">NUB3621</strain>
    </source>
</reference>
<evidence type="ECO:0008006" key="4">
    <source>
        <dbReference type="Google" id="ProtNLM"/>
    </source>
</evidence>
<proteinExistence type="predicted"/>
<sequence>MNMEEKEYIIHQLYNDISNLENQLRHNYEKIARLKKAESGISNELSELVDHKPLVFDPELTPYTWQGKYADMFLDIRNGTNYAYTGIIQQTESLLNDISKKISELEAMNTSISNSISSKRSQLVHLKTLHLKTL</sequence>
<dbReference type="Proteomes" id="UP000023566">
    <property type="component" value="Chromosome"/>
</dbReference>
<dbReference type="EMBL" id="AOTZ01000005">
    <property type="protein sequence ID" value="EZP77045.1"/>
    <property type="molecule type" value="Genomic_DNA"/>
</dbReference>
<dbReference type="RefSeq" id="WP_260676068.1">
    <property type="nucleotide sequence ID" value="NZ_CM002692.1"/>
</dbReference>
<evidence type="ECO:0000313" key="2">
    <source>
        <dbReference type="EMBL" id="EZP77045.1"/>
    </source>
</evidence>
<accession>A0ABC9VF45</accession>
<comment type="caution">
    <text evidence="2">The sequence shown here is derived from an EMBL/GenBank/DDBJ whole genome shotgun (WGS) entry which is preliminary data.</text>
</comment>
<keyword evidence="1" id="KW-0175">Coiled coil</keyword>
<dbReference type="InterPro" id="IPR031681">
    <property type="entry name" value="YwqH-like"/>
</dbReference>
<dbReference type="Pfam" id="PF16888">
    <property type="entry name" value="YwqH-like"/>
    <property type="match status" value="1"/>
</dbReference>
<name>A0ABC9VF45_9BACL</name>
<dbReference type="AlphaFoldDB" id="A0ABC9VF45"/>